<comment type="caution">
    <text evidence="4">The sequence shown here is derived from an EMBL/GenBank/DDBJ whole genome shotgun (WGS) entry which is preliminary data.</text>
</comment>
<dbReference type="OrthoDB" id="9807202at2"/>
<evidence type="ECO:0000256" key="2">
    <source>
        <dbReference type="ARBA" id="ARBA00022801"/>
    </source>
</evidence>
<keyword evidence="1 3" id="KW-0145">Chemotaxis</keyword>
<comment type="catalytic activity">
    <reaction evidence="3">
        <text>L-glutaminyl-[protein] + H2O = L-glutamyl-[protein] + NH4(+)</text>
        <dbReference type="Rhea" id="RHEA:16441"/>
        <dbReference type="Rhea" id="RHEA-COMP:10207"/>
        <dbReference type="Rhea" id="RHEA-COMP:10208"/>
        <dbReference type="ChEBI" id="CHEBI:15377"/>
        <dbReference type="ChEBI" id="CHEBI:28938"/>
        <dbReference type="ChEBI" id="CHEBI:29973"/>
        <dbReference type="ChEBI" id="CHEBI:30011"/>
        <dbReference type="EC" id="3.5.1.44"/>
    </reaction>
</comment>
<proteinExistence type="inferred from homology"/>
<accession>A0A2Y9BHH8</accession>
<dbReference type="CDD" id="cd16352">
    <property type="entry name" value="CheD"/>
    <property type="match status" value="1"/>
</dbReference>
<dbReference type="PANTHER" id="PTHR35147:SF1">
    <property type="entry name" value="CHEMORECEPTOR GLUTAMINE DEAMIDASE CHED-RELATED"/>
    <property type="match status" value="1"/>
</dbReference>
<dbReference type="SUPFAM" id="SSF64438">
    <property type="entry name" value="CNF1/YfiH-like putative cysteine hydrolases"/>
    <property type="match status" value="1"/>
</dbReference>
<sequence>MEKIVVGIAEGKTARNGQALVSYALGSCVGVCLYDTKTKVAAMAHVILPDKSRAVNQENVYKFAVEGTRELISEICSQGASRRTLTAKIAGGARMFRGVEKGWDIGYWNIQSVKKTLQEEGVRIAGEDTGGSYGRTITFRSEDGVLEISTVRHEMIYL</sequence>
<dbReference type="InterPro" id="IPR011324">
    <property type="entry name" value="Cytotoxic_necrot_fac-like_cat"/>
</dbReference>
<dbReference type="Proteomes" id="UP000245845">
    <property type="component" value="Unassembled WGS sequence"/>
</dbReference>
<keyword evidence="5" id="KW-1185">Reference proteome</keyword>
<dbReference type="PANTHER" id="PTHR35147">
    <property type="entry name" value="CHEMORECEPTOR GLUTAMINE DEAMIDASE CHED-RELATED"/>
    <property type="match status" value="1"/>
</dbReference>
<evidence type="ECO:0000313" key="5">
    <source>
        <dbReference type="Proteomes" id="UP000245845"/>
    </source>
</evidence>
<evidence type="ECO:0000256" key="3">
    <source>
        <dbReference type="HAMAP-Rule" id="MF_01440"/>
    </source>
</evidence>
<gene>
    <name evidence="3" type="primary">cheD</name>
    <name evidence="4" type="ORF">A8806_112113</name>
</gene>
<dbReference type="AlphaFoldDB" id="A0A2Y9BHH8"/>
<keyword evidence="2 3" id="KW-0378">Hydrolase</keyword>
<evidence type="ECO:0000256" key="1">
    <source>
        <dbReference type="ARBA" id="ARBA00022500"/>
    </source>
</evidence>
<reference evidence="4 5" key="1">
    <citation type="submission" date="2018-05" db="EMBL/GenBank/DDBJ databases">
        <title>The Hungate 1000. A catalogue of reference genomes from the rumen microbiome.</title>
        <authorList>
            <person name="Kelly W."/>
        </authorList>
    </citation>
    <scope>NUCLEOTIDE SEQUENCE [LARGE SCALE GENOMIC DNA]</scope>
    <source>
        <strain evidence="4 5">NLAE-zl-C242</strain>
    </source>
</reference>
<organism evidence="4 5">
    <name type="scientific">Faecalicatena orotica</name>
    <dbReference type="NCBI Taxonomy" id="1544"/>
    <lineage>
        <taxon>Bacteria</taxon>
        <taxon>Bacillati</taxon>
        <taxon>Bacillota</taxon>
        <taxon>Clostridia</taxon>
        <taxon>Lachnospirales</taxon>
        <taxon>Lachnospiraceae</taxon>
        <taxon>Faecalicatena</taxon>
    </lineage>
</organism>
<dbReference type="EC" id="3.5.1.44" evidence="3"/>
<name>A0A2Y9BHH8_9FIRM</name>
<dbReference type="InterPro" id="IPR038592">
    <property type="entry name" value="CheD-like_sf"/>
</dbReference>
<dbReference type="Gene3D" id="3.30.1330.200">
    <property type="match status" value="1"/>
</dbReference>
<dbReference type="RefSeq" id="WP_109732701.1">
    <property type="nucleotide sequence ID" value="NZ_BAAACK010000025.1"/>
</dbReference>
<dbReference type="InterPro" id="IPR005659">
    <property type="entry name" value="Chemorcpt_Glu_NH3ase_CheD"/>
</dbReference>
<comment type="similarity">
    <text evidence="3">Belongs to the CheD family.</text>
</comment>
<dbReference type="GO" id="GO:0050568">
    <property type="term" value="F:protein-glutamine glutaminase activity"/>
    <property type="evidence" value="ECO:0007669"/>
    <property type="project" value="UniProtKB-UniRule"/>
</dbReference>
<dbReference type="GO" id="GO:0006935">
    <property type="term" value="P:chemotaxis"/>
    <property type="evidence" value="ECO:0007669"/>
    <property type="project" value="UniProtKB-UniRule"/>
</dbReference>
<evidence type="ECO:0000313" key="4">
    <source>
        <dbReference type="EMBL" id="PWJ23867.1"/>
    </source>
</evidence>
<dbReference type="HAMAP" id="MF_01440">
    <property type="entry name" value="CheD"/>
    <property type="match status" value="1"/>
</dbReference>
<dbReference type="Pfam" id="PF03975">
    <property type="entry name" value="CheD"/>
    <property type="match status" value="1"/>
</dbReference>
<comment type="function">
    <text evidence="3">Probably deamidates glutamine residues to glutamate on methyl-accepting chemotaxis receptors (MCPs), playing an important role in chemotaxis.</text>
</comment>
<dbReference type="EMBL" id="QGDL01000012">
    <property type="protein sequence ID" value="PWJ23867.1"/>
    <property type="molecule type" value="Genomic_DNA"/>
</dbReference>
<dbReference type="PROSITE" id="PS51257">
    <property type="entry name" value="PROKAR_LIPOPROTEIN"/>
    <property type="match status" value="1"/>
</dbReference>
<protein>
    <recommendedName>
        <fullName evidence="3">Probable chemoreceptor glutamine deamidase CheD</fullName>
        <ecNumber evidence="3">3.5.1.44</ecNumber>
    </recommendedName>
</protein>